<dbReference type="EMBL" id="FJNB01000023">
    <property type="protein sequence ID" value="CZR07965.1"/>
    <property type="molecule type" value="Genomic_DNA"/>
</dbReference>
<dbReference type="NCBIfam" id="NF041078">
    <property type="entry name" value="cGAS"/>
    <property type="match status" value="1"/>
</dbReference>
<dbReference type="GO" id="GO:0051607">
    <property type="term" value="P:defense response to virus"/>
    <property type="evidence" value="ECO:0007669"/>
    <property type="project" value="UniProtKB-KW"/>
</dbReference>
<keyword evidence="8" id="KW-0051">Antiviral defense</keyword>
<comment type="catalytic activity">
    <reaction evidence="11">
        <text>GTP + ATP = 3',3'-cGAMP + 2 diphosphate</text>
        <dbReference type="Rhea" id="RHEA:35647"/>
        <dbReference type="ChEBI" id="CHEBI:30616"/>
        <dbReference type="ChEBI" id="CHEBI:33019"/>
        <dbReference type="ChEBI" id="CHEBI:37565"/>
        <dbReference type="ChEBI" id="CHEBI:71501"/>
    </reaction>
    <physiologicalReaction direction="left-to-right" evidence="11">
        <dbReference type="Rhea" id="RHEA:35648"/>
    </physiologicalReaction>
</comment>
<dbReference type="InterPro" id="IPR047805">
    <property type="entry name" value="GAMP_synthase"/>
</dbReference>
<sequence length="322" mass="37025">MNDLSNLFSAFNKKIVLTDTYKENIRRGREALREKINASYIDNGLSAPKHSSQGSFHMHTAIMPKEEEDFDLDNGVYLQGYATDQTNWPAPRSVHDDILSAVKGHTKDISDKDTCIRVNYQDNYHIDLPIYIMGKDDTGNDVAYLAHTTKDWQISDPKALSDWFTEKVKEHGKVLRRTVRYLKAWTHHNSINLKGITITILASECFYSDDNDSLILLGTITNIIDRLEDDFTCYKPVRPKNEDLLSSYTYNEQQTLLEDLKTLKNKFNDAIYDSPNEREASEVLRELFGSRFPLGNRENKNGEDYLKTNQPESVGGKNRHYA</sequence>
<keyword evidence="3" id="KW-0479">Metal-binding</keyword>
<name>A0A143Z5U2_9LACT</name>
<evidence type="ECO:0000313" key="14">
    <source>
        <dbReference type="EMBL" id="CZR07965.1"/>
    </source>
</evidence>
<keyword evidence="17" id="KW-1185">Reference proteome</keyword>
<keyword evidence="6" id="KW-0460">Magnesium</keyword>
<dbReference type="GO" id="GO:0009117">
    <property type="term" value="P:nucleotide metabolic process"/>
    <property type="evidence" value="ECO:0007669"/>
    <property type="project" value="UniProtKB-KW"/>
</dbReference>
<evidence type="ECO:0000313" key="16">
    <source>
        <dbReference type="Proteomes" id="UP000076878"/>
    </source>
</evidence>
<dbReference type="GO" id="GO:0005525">
    <property type="term" value="F:GTP binding"/>
    <property type="evidence" value="ECO:0007669"/>
    <property type="project" value="UniProtKB-KW"/>
</dbReference>
<evidence type="ECO:0000256" key="9">
    <source>
        <dbReference type="ARBA" id="ARBA00023134"/>
    </source>
</evidence>
<keyword evidence="1" id="KW-0808">Transferase</keyword>
<dbReference type="STRING" id="640938.TR210_2512"/>
<dbReference type="Proteomes" id="UP000076878">
    <property type="component" value="Unassembled WGS sequence"/>
</dbReference>
<keyword evidence="7" id="KW-0546">Nucleotide metabolism</keyword>
<evidence type="ECO:0000256" key="5">
    <source>
        <dbReference type="ARBA" id="ARBA00022840"/>
    </source>
</evidence>
<feature type="region of interest" description="Disordered" evidence="12">
    <location>
        <begin position="299"/>
        <end position="322"/>
    </location>
</feature>
<evidence type="ECO:0000256" key="10">
    <source>
        <dbReference type="ARBA" id="ARBA00044145"/>
    </source>
</evidence>
<reference evidence="15 17" key="2">
    <citation type="submission" date="2016-10" db="EMBL/GenBank/DDBJ databases">
        <authorList>
            <person name="Varghese N."/>
            <person name="Submissions S."/>
        </authorList>
    </citation>
    <scope>NUCLEOTIDE SEQUENCE [LARGE SCALE GENOMIC DNA]</scope>
    <source>
        <strain evidence="15 17">DSM 22150</strain>
    </source>
</reference>
<evidence type="ECO:0000256" key="2">
    <source>
        <dbReference type="ARBA" id="ARBA00022695"/>
    </source>
</evidence>
<dbReference type="InterPro" id="IPR048445">
    <property type="entry name" value="DncV-like_NTFase"/>
</dbReference>
<dbReference type="RefSeq" id="WP_068624292.1">
    <property type="nucleotide sequence ID" value="NZ_FJNB01000023.1"/>
</dbReference>
<evidence type="ECO:0000256" key="4">
    <source>
        <dbReference type="ARBA" id="ARBA00022741"/>
    </source>
</evidence>
<keyword evidence="9" id="KW-0342">GTP-binding</keyword>
<evidence type="ECO:0000256" key="12">
    <source>
        <dbReference type="SAM" id="MobiDB-lite"/>
    </source>
</evidence>
<evidence type="ECO:0000313" key="15">
    <source>
        <dbReference type="EMBL" id="SEJ81998.1"/>
    </source>
</evidence>
<dbReference type="GO" id="GO:0046872">
    <property type="term" value="F:metal ion binding"/>
    <property type="evidence" value="ECO:0007669"/>
    <property type="project" value="UniProtKB-KW"/>
</dbReference>
<dbReference type="GO" id="GO:0140701">
    <property type="term" value="F:3',3'-cyclic GMP-AMP synthase activity"/>
    <property type="evidence" value="ECO:0007669"/>
    <property type="project" value="InterPro"/>
</dbReference>
<proteinExistence type="predicted"/>
<dbReference type="AlphaFoldDB" id="A0A143Z5U2"/>
<evidence type="ECO:0000256" key="6">
    <source>
        <dbReference type="ARBA" id="ARBA00022842"/>
    </source>
</evidence>
<dbReference type="GO" id="GO:0005524">
    <property type="term" value="F:ATP binding"/>
    <property type="evidence" value="ECO:0007669"/>
    <property type="project" value="UniProtKB-KW"/>
</dbReference>
<accession>A0A143Z5U2</accession>
<keyword evidence="5" id="KW-0067">ATP-binding</keyword>
<evidence type="ECO:0000256" key="11">
    <source>
        <dbReference type="ARBA" id="ARBA00048304"/>
    </source>
</evidence>
<dbReference type="Pfam" id="PF21654">
    <property type="entry name" value="DncV-like_NTFase"/>
    <property type="match status" value="1"/>
</dbReference>
<reference evidence="14 16" key="1">
    <citation type="submission" date="2016-02" db="EMBL/GenBank/DDBJ databases">
        <authorList>
            <person name="Wen L."/>
            <person name="He K."/>
            <person name="Yang H."/>
        </authorList>
    </citation>
    <scope>NUCLEOTIDE SEQUENCE [LARGE SCALE GENOMIC DNA]</scope>
    <source>
        <strain evidence="14">Trichococcus_R210</strain>
    </source>
</reference>
<evidence type="ECO:0000259" key="13">
    <source>
        <dbReference type="Pfam" id="PF21654"/>
    </source>
</evidence>
<evidence type="ECO:0000256" key="8">
    <source>
        <dbReference type="ARBA" id="ARBA00023118"/>
    </source>
</evidence>
<dbReference type="EMBL" id="FNYT01000029">
    <property type="protein sequence ID" value="SEJ81998.1"/>
    <property type="molecule type" value="Genomic_DNA"/>
</dbReference>
<gene>
    <name evidence="15" type="ORF">SAMN05216375_1293</name>
    <name evidence="14" type="ORF">TR210_2512</name>
</gene>
<evidence type="ECO:0000256" key="1">
    <source>
        <dbReference type="ARBA" id="ARBA00022679"/>
    </source>
</evidence>
<organism evidence="14 16">
    <name type="scientific">Trichococcus ilyis</name>
    <dbReference type="NCBI Taxonomy" id="640938"/>
    <lineage>
        <taxon>Bacteria</taxon>
        <taxon>Bacillati</taxon>
        <taxon>Bacillota</taxon>
        <taxon>Bacilli</taxon>
        <taxon>Lactobacillales</taxon>
        <taxon>Carnobacteriaceae</taxon>
        <taxon>Trichococcus</taxon>
    </lineage>
</organism>
<dbReference type="Proteomes" id="UP000199280">
    <property type="component" value="Unassembled WGS sequence"/>
</dbReference>
<evidence type="ECO:0000256" key="7">
    <source>
        <dbReference type="ARBA" id="ARBA00023080"/>
    </source>
</evidence>
<evidence type="ECO:0000313" key="17">
    <source>
        <dbReference type="Proteomes" id="UP000199280"/>
    </source>
</evidence>
<protein>
    <recommendedName>
        <fullName evidence="10">Cyclic GMP-AMP synthase</fullName>
    </recommendedName>
</protein>
<evidence type="ECO:0000256" key="3">
    <source>
        <dbReference type="ARBA" id="ARBA00022723"/>
    </source>
</evidence>
<keyword evidence="4" id="KW-0547">Nucleotide-binding</keyword>
<feature type="domain" description="Cyclic GMP-AMP synthase DncV-like nucleotidyltransferase" evidence="13">
    <location>
        <begin position="48"/>
        <end position="131"/>
    </location>
</feature>
<dbReference type="OrthoDB" id="7572058at2"/>
<keyword evidence="2" id="KW-0548">Nucleotidyltransferase</keyword>